<proteinExistence type="predicted"/>
<dbReference type="AlphaFoldDB" id="A0A8S3URB7"/>
<dbReference type="OrthoDB" id="6111332at2759"/>
<dbReference type="EMBL" id="CAJPWZ010002847">
    <property type="protein sequence ID" value="CAG2246232.1"/>
    <property type="molecule type" value="Genomic_DNA"/>
</dbReference>
<feature type="signal peptide" evidence="1">
    <location>
        <begin position="1"/>
        <end position="17"/>
    </location>
</feature>
<accession>A0A8S3URB7</accession>
<organism evidence="2 3">
    <name type="scientific">Mytilus edulis</name>
    <name type="common">Blue mussel</name>
    <dbReference type="NCBI Taxonomy" id="6550"/>
    <lineage>
        <taxon>Eukaryota</taxon>
        <taxon>Metazoa</taxon>
        <taxon>Spiralia</taxon>
        <taxon>Lophotrochozoa</taxon>
        <taxon>Mollusca</taxon>
        <taxon>Bivalvia</taxon>
        <taxon>Autobranchia</taxon>
        <taxon>Pteriomorphia</taxon>
        <taxon>Mytilida</taxon>
        <taxon>Mytiloidea</taxon>
        <taxon>Mytilidae</taxon>
        <taxon>Mytilinae</taxon>
        <taxon>Mytilus</taxon>
    </lineage>
</organism>
<protein>
    <recommendedName>
        <fullName evidence="4">DUF19 domain-containing protein</fullName>
    </recommendedName>
</protein>
<keyword evidence="1" id="KW-0732">Signal</keyword>
<dbReference type="Proteomes" id="UP000683360">
    <property type="component" value="Unassembled WGS sequence"/>
</dbReference>
<sequence length="512" mass="58214">MALIILTFYFLVGQVFGQKQCNLKQAEQCAVSLQSQFDEAYMEYERQDVHKSTMKFTDLCKSIIVGNNITKWYDEKIKMCDETAAKYVKTQWTDTMKDIQVFCNDSVCTHFQDLQNCKSKIYESGIQDGQVEKFCRTFNESLVCANEIFMDSCLFDITFYYSMLSRTSKSYYNRACLSGCKTLDETIEAINSCWDHHYNDSLSNCQKHITFKTCLYEKAKICKEINKLLPPSIQYAEREVMCTTTTSTTTTQIPLTTTQIPITTTQNPLPTTRIPLTTKQIPLPTTQIPLPTTQIPITTTRIPLTTQIPFTITHTSLTAMSTTTEIPATTKAMTTAKEKLRLTTDSLTFISNMKSSKTFTTKRVTQETDIPALTSDDEIRHVIRNCLAHVKDQSSLKVLHIDFETCMSVFKAYSCLHSNISIGKNILILNELLPQSIFNFTEDVFEKCHQLINNYHSYIQRVESSCGRPKPKTIGCSGHNYGLLDCDSSAGGMRVTGFVHIVNILTLLYNFM</sequence>
<comment type="caution">
    <text evidence="2">The sequence shown here is derived from an EMBL/GenBank/DDBJ whole genome shotgun (WGS) entry which is preliminary data.</text>
</comment>
<gene>
    <name evidence="2" type="ORF">MEDL_58207</name>
</gene>
<evidence type="ECO:0008006" key="4">
    <source>
        <dbReference type="Google" id="ProtNLM"/>
    </source>
</evidence>
<reference evidence="2" key="1">
    <citation type="submission" date="2021-03" db="EMBL/GenBank/DDBJ databases">
        <authorList>
            <person name="Bekaert M."/>
        </authorList>
    </citation>
    <scope>NUCLEOTIDE SEQUENCE</scope>
</reference>
<feature type="chain" id="PRO_5035813373" description="DUF19 domain-containing protein" evidence="1">
    <location>
        <begin position="18"/>
        <end position="512"/>
    </location>
</feature>
<evidence type="ECO:0000313" key="3">
    <source>
        <dbReference type="Proteomes" id="UP000683360"/>
    </source>
</evidence>
<name>A0A8S3URB7_MYTED</name>
<evidence type="ECO:0000256" key="1">
    <source>
        <dbReference type="SAM" id="SignalP"/>
    </source>
</evidence>
<keyword evidence="3" id="KW-1185">Reference proteome</keyword>
<evidence type="ECO:0000313" key="2">
    <source>
        <dbReference type="EMBL" id="CAG2246232.1"/>
    </source>
</evidence>